<dbReference type="NCBIfam" id="TIGR00095">
    <property type="entry name" value="16S rRNA (guanine(966)-N(2))-methyltransferase RsmD"/>
    <property type="match status" value="1"/>
</dbReference>
<dbReference type="EMBL" id="MEUJ01000008">
    <property type="protein sequence ID" value="OGC39529.1"/>
    <property type="molecule type" value="Genomic_DNA"/>
</dbReference>
<dbReference type="GO" id="GO:0031167">
    <property type="term" value="P:rRNA methylation"/>
    <property type="evidence" value="ECO:0007669"/>
    <property type="project" value="InterPro"/>
</dbReference>
<name>A0A1F4U3T5_UNCSA</name>
<dbReference type="Gene3D" id="3.40.50.150">
    <property type="entry name" value="Vaccinia Virus protein VP39"/>
    <property type="match status" value="1"/>
</dbReference>
<evidence type="ECO:0000313" key="4">
    <source>
        <dbReference type="Proteomes" id="UP000179242"/>
    </source>
</evidence>
<dbReference type="CDD" id="cd02440">
    <property type="entry name" value="AdoMet_MTases"/>
    <property type="match status" value="1"/>
</dbReference>
<evidence type="ECO:0000256" key="1">
    <source>
        <dbReference type="ARBA" id="ARBA00022603"/>
    </source>
</evidence>
<gene>
    <name evidence="3" type="ORF">A2438_08240</name>
</gene>
<organism evidence="3 4">
    <name type="scientific">candidate division WOR-1 bacterium RIFOXYC2_FULL_46_14</name>
    <dbReference type="NCBI Taxonomy" id="1802587"/>
    <lineage>
        <taxon>Bacteria</taxon>
        <taxon>Bacillati</taxon>
        <taxon>Saganbacteria</taxon>
    </lineage>
</organism>
<dbReference type="PANTHER" id="PTHR43542:SF1">
    <property type="entry name" value="METHYLTRANSFERASE"/>
    <property type="match status" value="1"/>
</dbReference>
<dbReference type="InterPro" id="IPR029063">
    <property type="entry name" value="SAM-dependent_MTases_sf"/>
</dbReference>
<sequence length="180" mass="20074">MRVISGTAKGRKIKAPKTNIRPLSDQAKEGLFNILGERVPDSAFLDLFAGSGNVGIEALSRGAKLAIFVELDKRHVKVIHENLKELSFDDRAEVYLIDALRAIKILASKGARFDIIFLGAPYNSPALDKALLILDGAEILKENGIIVAEYRFKQRIGEKLSKLKKIREQKYGDTMLSFYQ</sequence>
<dbReference type="InterPro" id="IPR004398">
    <property type="entry name" value="RNA_MeTrfase_RsmD"/>
</dbReference>
<dbReference type="Proteomes" id="UP000179242">
    <property type="component" value="Unassembled WGS sequence"/>
</dbReference>
<dbReference type="GO" id="GO:0008168">
    <property type="term" value="F:methyltransferase activity"/>
    <property type="evidence" value="ECO:0007669"/>
    <property type="project" value="UniProtKB-KW"/>
</dbReference>
<keyword evidence="1 3" id="KW-0489">Methyltransferase</keyword>
<dbReference type="PANTHER" id="PTHR43542">
    <property type="entry name" value="METHYLTRANSFERASE"/>
    <property type="match status" value="1"/>
</dbReference>
<reference evidence="3 4" key="1">
    <citation type="journal article" date="2016" name="Nat. Commun.">
        <title>Thousands of microbial genomes shed light on interconnected biogeochemical processes in an aquifer system.</title>
        <authorList>
            <person name="Anantharaman K."/>
            <person name="Brown C.T."/>
            <person name="Hug L.A."/>
            <person name="Sharon I."/>
            <person name="Castelle C.J."/>
            <person name="Probst A.J."/>
            <person name="Thomas B.C."/>
            <person name="Singh A."/>
            <person name="Wilkins M.J."/>
            <person name="Karaoz U."/>
            <person name="Brodie E.L."/>
            <person name="Williams K.H."/>
            <person name="Hubbard S.S."/>
            <person name="Banfield J.F."/>
        </authorList>
    </citation>
    <scope>NUCLEOTIDE SEQUENCE [LARGE SCALE GENOMIC DNA]</scope>
</reference>
<protein>
    <submittedName>
        <fullName evidence="3">16S rRNA (Guanine(966)-N(2))-methyltransferase RsmD</fullName>
    </submittedName>
</protein>
<dbReference type="AlphaFoldDB" id="A0A1F4U3T5"/>
<dbReference type="SUPFAM" id="SSF53335">
    <property type="entry name" value="S-adenosyl-L-methionine-dependent methyltransferases"/>
    <property type="match status" value="1"/>
</dbReference>
<dbReference type="PIRSF" id="PIRSF004553">
    <property type="entry name" value="CHP00095"/>
    <property type="match status" value="1"/>
</dbReference>
<evidence type="ECO:0000256" key="2">
    <source>
        <dbReference type="ARBA" id="ARBA00022679"/>
    </source>
</evidence>
<keyword evidence="2 3" id="KW-0808">Transferase</keyword>
<accession>A0A1F4U3T5</accession>
<dbReference type="Pfam" id="PF03602">
    <property type="entry name" value="Cons_hypoth95"/>
    <property type="match status" value="1"/>
</dbReference>
<comment type="caution">
    <text evidence="3">The sequence shown here is derived from an EMBL/GenBank/DDBJ whole genome shotgun (WGS) entry which is preliminary data.</text>
</comment>
<evidence type="ECO:0000313" key="3">
    <source>
        <dbReference type="EMBL" id="OGC39529.1"/>
    </source>
</evidence>
<proteinExistence type="predicted"/>